<gene>
    <name evidence="2" type="ORF">CCYN2B_110019</name>
</gene>
<dbReference type="Proteomes" id="UP000038055">
    <property type="component" value="Unassembled WGS sequence"/>
</dbReference>
<protein>
    <recommendedName>
        <fullName evidence="4">Sugar-binding protein</fullName>
    </recommendedName>
</protein>
<keyword evidence="3" id="KW-1185">Reference proteome</keyword>
<keyword evidence="1" id="KW-0732">Signal</keyword>
<reference evidence="3" key="1">
    <citation type="submission" date="2015-01" db="EMBL/GenBank/DDBJ databases">
        <authorList>
            <person name="MANFREDI Pablo"/>
        </authorList>
    </citation>
    <scope>NUCLEOTIDE SEQUENCE [LARGE SCALE GENOMIC DNA]</scope>
    <source>
        <strain evidence="3">Ccyn2B</strain>
    </source>
</reference>
<feature type="chain" id="PRO_5002116947" description="Sugar-binding protein" evidence="1">
    <location>
        <begin position="26"/>
        <end position="369"/>
    </location>
</feature>
<accession>A0A0B7GZB2</accession>
<dbReference type="Gene3D" id="2.180.10.10">
    <property type="entry name" value="RHS repeat-associated core"/>
    <property type="match status" value="1"/>
</dbReference>
<evidence type="ECO:0000313" key="2">
    <source>
        <dbReference type="EMBL" id="CEN32500.1"/>
    </source>
</evidence>
<proteinExistence type="predicted"/>
<feature type="signal peptide" evidence="1">
    <location>
        <begin position="1"/>
        <end position="25"/>
    </location>
</feature>
<dbReference type="STRING" id="28189.CCYN74_10097"/>
<evidence type="ECO:0000313" key="3">
    <source>
        <dbReference type="Proteomes" id="UP000038055"/>
    </source>
</evidence>
<evidence type="ECO:0008006" key="4">
    <source>
        <dbReference type="Google" id="ProtNLM"/>
    </source>
</evidence>
<dbReference type="AlphaFoldDB" id="A0A0B7GZB2"/>
<dbReference type="EMBL" id="CDOD01000003">
    <property type="protein sequence ID" value="CEN32500.1"/>
    <property type="molecule type" value="Genomic_DNA"/>
</dbReference>
<sequence>MMMRKINKCYLFALLLTISINTLQAQTDTISPKRLSLKGKVKKIEDFSYFLEANPKGKRTIDGKRYNIYPFVEDWNIEKNESKYTKTNISCEFDRTGKNTNIVTYYAEGNPFKEANFVYDLGGKLIKSQTNIKVSDGDFVVNKKYVYDDNKRLVKIDEHDGNQLLKSVVFAYDKLGNCIEKSKKMEMPLSFEEQIQVIENQKDFSERTSMEYVKKETYQYNKAGKITFSEKSFPEQKVFLRTENEYDKKNKLIRAKFLNEENEETNCSYQYDEKGRLKQTICTAKDNTDFYLEMNIIYKPSGKVETIKTKTDVISKKVFDENGLLKLHRTSEFDHKYRYSFDRKGNWKEAVLYENGIPTKIRVRKIEYY</sequence>
<dbReference type="eggNOG" id="ENOG5030Z31">
    <property type="taxonomic scope" value="Bacteria"/>
</dbReference>
<evidence type="ECO:0000256" key="1">
    <source>
        <dbReference type="SAM" id="SignalP"/>
    </source>
</evidence>
<name>A0A0B7GZB2_9FLAO</name>
<organism evidence="2 3">
    <name type="scientific">Capnocytophaga cynodegmi</name>
    <dbReference type="NCBI Taxonomy" id="28189"/>
    <lineage>
        <taxon>Bacteria</taxon>
        <taxon>Pseudomonadati</taxon>
        <taxon>Bacteroidota</taxon>
        <taxon>Flavobacteriia</taxon>
        <taxon>Flavobacteriales</taxon>
        <taxon>Flavobacteriaceae</taxon>
        <taxon>Capnocytophaga</taxon>
    </lineage>
</organism>